<sequence>MKRQIPVHALIACTPSRSQPCSSWKSGSRSYYQQKHVRFFTAADIRRSICSGPGSRVNKISTTRLYSTAQQRPWTKAYVALGSNQGERLALIEAACWTLFNHGSIRLLRTSLLYETAPMYVADQEPFLNAACEIETCLRPMQLLDELQAIEQAMGRVKTIDKGPRNIDLDILLYGDEKVDTERLIVPHKLMHEREFVLRPLADLIPEKSITALDSSRPIKDFLADLAPSDPPLSPIVPFGPGQFLRPLDKLRKTKLMSILNVTPDSFSDGGRFVTEVITTKHKLVVPTRGDVVTARDAVLQNDHHRQLFRAITTAVADGGDILDIGGQSSRPGAASITAEQEIDRIRPAMAIRALFFPSIPTSVDTYRAKVAKATPELGYQFPPTTENKQPHIEPGAHIVNDISAGLLDREMLSTVAKQRQTLVLMHMRGTPETMNKLTDYPEGVVEGVAEELKQRVAEAEAAGIPRWRIVLDPGIGFAKTAEQNWELLRSLTELREWDGLEGLPWLVGTSRKRFLGDALAKDDEVVLARTKQTGTELGLTGEVEAEWAGIAEEAREKIGAGSGKTPQDQKIRRVDLRDIGTAATVAAAVQGGADVVRVHETRIARDVIAVADAIWRRT</sequence>
<dbReference type="InterPro" id="IPR000550">
    <property type="entry name" value="Hppk"/>
</dbReference>
<gene>
    <name evidence="16" type="ORF">KVT40_000328</name>
</gene>
<dbReference type="GO" id="GO:0003848">
    <property type="term" value="F:2-amino-4-hydroxy-6-hydroxymethyldihydropteridine diphosphokinase activity"/>
    <property type="evidence" value="ECO:0007669"/>
    <property type="project" value="UniProtKB-EC"/>
</dbReference>
<name>A0A8K0LAR1_9PEZI</name>
<keyword evidence="17" id="KW-1185">Reference proteome</keyword>
<keyword evidence="8" id="KW-0479">Metal-binding</keyword>
<dbReference type="AlphaFoldDB" id="A0A8K0LAR1"/>
<dbReference type="PROSITE" id="PS00794">
    <property type="entry name" value="HPPK"/>
    <property type="match status" value="1"/>
</dbReference>
<dbReference type="GO" id="GO:0046656">
    <property type="term" value="P:folic acid biosynthetic process"/>
    <property type="evidence" value="ECO:0007669"/>
    <property type="project" value="UniProtKB-KW"/>
</dbReference>
<evidence type="ECO:0000256" key="6">
    <source>
        <dbReference type="ARBA" id="ARBA00009951"/>
    </source>
</evidence>
<dbReference type="GO" id="GO:0016301">
    <property type="term" value="F:kinase activity"/>
    <property type="evidence" value="ECO:0007669"/>
    <property type="project" value="UniProtKB-KW"/>
</dbReference>
<feature type="domain" description="Pterin-binding" evidence="15">
    <location>
        <begin position="254"/>
        <end position="610"/>
    </location>
</feature>
<dbReference type="InterPro" id="IPR011005">
    <property type="entry name" value="Dihydropteroate_synth-like_sf"/>
</dbReference>
<evidence type="ECO:0000256" key="3">
    <source>
        <dbReference type="ARBA" id="ARBA00001946"/>
    </source>
</evidence>
<keyword evidence="7" id="KW-0808">Transferase</keyword>
<reference evidence="16" key="1">
    <citation type="submission" date="2021-07" db="EMBL/GenBank/DDBJ databases">
        <title>Elsinoe batatas strain:CRI-CJ2 Genome sequencing and assembly.</title>
        <authorList>
            <person name="Huang L."/>
        </authorList>
    </citation>
    <scope>NUCLEOTIDE SEQUENCE</scope>
    <source>
        <strain evidence="16">CRI-CJ2</strain>
    </source>
</reference>
<dbReference type="Proteomes" id="UP000809789">
    <property type="component" value="Unassembled WGS sequence"/>
</dbReference>
<evidence type="ECO:0000256" key="4">
    <source>
        <dbReference type="ARBA" id="ARBA00004763"/>
    </source>
</evidence>
<keyword evidence="12" id="KW-0460">Magnesium</keyword>
<protein>
    <recommendedName>
        <fullName evidence="15">Pterin-binding domain-containing protein</fullName>
    </recommendedName>
</protein>
<dbReference type="GO" id="GO:0046654">
    <property type="term" value="P:tetrahydrofolate biosynthetic process"/>
    <property type="evidence" value="ECO:0007669"/>
    <property type="project" value="UniProtKB-UniPathway"/>
</dbReference>
<dbReference type="PANTHER" id="PTHR20941">
    <property type="entry name" value="FOLATE SYNTHESIS PROTEINS"/>
    <property type="match status" value="1"/>
</dbReference>
<dbReference type="InterPro" id="IPR000489">
    <property type="entry name" value="Pterin-binding_dom"/>
</dbReference>
<dbReference type="OrthoDB" id="615426at2759"/>
<evidence type="ECO:0000256" key="5">
    <source>
        <dbReference type="ARBA" id="ARBA00005051"/>
    </source>
</evidence>
<evidence type="ECO:0000256" key="11">
    <source>
        <dbReference type="ARBA" id="ARBA00022840"/>
    </source>
</evidence>
<comment type="catalytic activity">
    <reaction evidence="2">
        <text>6-hydroxymethyl-7,8-dihydropterin + ATP = (7,8-dihydropterin-6-yl)methyl diphosphate + AMP + H(+)</text>
        <dbReference type="Rhea" id="RHEA:11412"/>
        <dbReference type="ChEBI" id="CHEBI:15378"/>
        <dbReference type="ChEBI" id="CHEBI:30616"/>
        <dbReference type="ChEBI" id="CHEBI:44841"/>
        <dbReference type="ChEBI" id="CHEBI:72950"/>
        <dbReference type="ChEBI" id="CHEBI:456215"/>
        <dbReference type="EC" id="2.7.6.3"/>
    </reaction>
</comment>
<dbReference type="SUPFAM" id="SSF55083">
    <property type="entry name" value="6-hydroxymethyl-7,8-dihydropterin pyrophosphokinase, HPPK"/>
    <property type="match status" value="1"/>
</dbReference>
<dbReference type="NCBIfam" id="TIGR01498">
    <property type="entry name" value="folK"/>
    <property type="match status" value="1"/>
</dbReference>
<dbReference type="InterPro" id="IPR035907">
    <property type="entry name" value="Hppk_sf"/>
</dbReference>
<keyword evidence="13" id="KW-0289">Folate biosynthesis</keyword>
<evidence type="ECO:0000259" key="15">
    <source>
        <dbReference type="PROSITE" id="PS50972"/>
    </source>
</evidence>
<dbReference type="GO" id="GO:0005740">
    <property type="term" value="C:mitochondrial envelope"/>
    <property type="evidence" value="ECO:0007669"/>
    <property type="project" value="TreeGrafter"/>
</dbReference>
<dbReference type="EMBL" id="JAESVG020000001">
    <property type="protein sequence ID" value="KAG8631188.1"/>
    <property type="molecule type" value="Genomic_DNA"/>
</dbReference>
<evidence type="ECO:0000256" key="1">
    <source>
        <dbReference type="ARBA" id="ARBA00000012"/>
    </source>
</evidence>
<evidence type="ECO:0000256" key="10">
    <source>
        <dbReference type="ARBA" id="ARBA00022777"/>
    </source>
</evidence>
<comment type="caution">
    <text evidence="16">The sequence shown here is derived from an EMBL/GenBank/DDBJ whole genome shotgun (WGS) entry which is preliminary data.</text>
</comment>
<organism evidence="16 17">
    <name type="scientific">Elsinoe batatas</name>
    <dbReference type="NCBI Taxonomy" id="2601811"/>
    <lineage>
        <taxon>Eukaryota</taxon>
        <taxon>Fungi</taxon>
        <taxon>Dikarya</taxon>
        <taxon>Ascomycota</taxon>
        <taxon>Pezizomycotina</taxon>
        <taxon>Dothideomycetes</taxon>
        <taxon>Dothideomycetidae</taxon>
        <taxon>Myriangiales</taxon>
        <taxon>Elsinoaceae</taxon>
        <taxon>Elsinoe</taxon>
    </lineage>
</organism>
<dbReference type="GO" id="GO:0046872">
    <property type="term" value="F:metal ion binding"/>
    <property type="evidence" value="ECO:0007669"/>
    <property type="project" value="UniProtKB-KW"/>
</dbReference>
<evidence type="ECO:0000256" key="9">
    <source>
        <dbReference type="ARBA" id="ARBA00022741"/>
    </source>
</evidence>
<dbReference type="GO" id="GO:0005524">
    <property type="term" value="F:ATP binding"/>
    <property type="evidence" value="ECO:0007669"/>
    <property type="project" value="UniProtKB-KW"/>
</dbReference>
<proteinExistence type="inferred from homology"/>
<dbReference type="Gene3D" id="3.20.20.20">
    <property type="entry name" value="Dihydropteroate synthase-like"/>
    <property type="match status" value="1"/>
</dbReference>
<dbReference type="InterPro" id="IPR006390">
    <property type="entry name" value="DHP_synth_dom"/>
</dbReference>
<keyword evidence="11" id="KW-0067">ATP-binding</keyword>
<dbReference type="Pfam" id="PF00809">
    <property type="entry name" value="Pterin_bind"/>
    <property type="match status" value="1"/>
</dbReference>
<comment type="pathway">
    <text evidence="5">Cofactor biosynthesis; tetrahydrofolate biosynthesis; 2-amino-4-hydroxy-6-hydroxymethyl-7,8-dihydropteridine diphosphate from 7,8-dihydroneopterin triphosphate: step 4/4.</text>
</comment>
<evidence type="ECO:0000313" key="17">
    <source>
        <dbReference type="Proteomes" id="UP000809789"/>
    </source>
</evidence>
<evidence type="ECO:0000256" key="13">
    <source>
        <dbReference type="ARBA" id="ARBA00022909"/>
    </source>
</evidence>
<evidence type="ECO:0000256" key="12">
    <source>
        <dbReference type="ARBA" id="ARBA00022842"/>
    </source>
</evidence>
<evidence type="ECO:0000256" key="14">
    <source>
        <dbReference type="ARBA" id="ARBA00023268"/>
    </source>
</evidence>
<comment type="catalytic activity">
    <reaction evidence="1">
        <text>(7,8-dihydropterin-6-yl)methyl diphosphate + 4-aminobenzoate = 7,8-dihydropteroate + diphosphate</text>
        <dbReference type="Rhea" id="RHEA:19949"/>
        <dbReference type="ChEBI" id="CHEBI:17836"/>
        <dbReference type="ChEBI" id="CHEBI:17839"/>
        <dbReference type="ChEBI" id="CHEBI:33019"/>
        <dbReference type="ChEBI" id="CHEBI:72950"/>
        <dbReference type="EC" id="2.5.1.15"/>
    </reaction>
</comment>
<comment type="cofactor">
    <cofactor evidence="3">
        <name>Mg(2+)</name>
        <dbReference type="ChEBI" id="CHEBI:18420"/>
    </cofactor>
</comment>
<dbReference type="Gene3D" id="3.30.70.560">
    <property type="entry name" value="7,8-Dihydro-6-hydroxymethylpterin-pyrophosphokinase HPPK"/>
    <property type="match status" value="1"/>
</dbReference>
<dbReference type="InterPro" id="IPR045031">
    <property type="entry name" value="DHP_synth-like"/>
</dbReference>
<evidence type="ECO:0000256" key="2">
    <source>
        <dbReference type="ARBA" id="ARBA00000198"/>
    </source>
</evidence>
<dbReference type="Pfam" id="PF01288">
    <property type="entry name" value="HPPK"/>
    <property type="match status" value="1"/>
</dbReference>
<evidence type="ECO:0000256" key="8">
    <source>
        <dbReference type="ARBA" id="ARBA00022723"/>
    </source>
</evidence>
<dbReference type="GO" id="GO:0004156">
    <property type="term" value="F:dihydropteroate synthase activity"/>
    <property type="evidence" value="ECO:0007669"/>
    <property type="project" value="UniProtKB-EC"/>
</dbReference>
<keyword evidence="10" id="KW-0418">Kinase</keyword>
<comment type="pathway">
    <text evidence="4">Cofactor biosynthesis; tetrahydrofolate biosynthesis; 7,8-dihydrofolate from 2-amino-4-hydroxy-6-hydroxymethyl-7,8-dihydropteridine diphosphate and 4-aminobenzoate: step 1/2.</text>
</comment>
<dbReference type="CDD" id="cd00739">
    <property type="entry name" value="DHPS"/>
    <property type="match status" value="1"/>
</dbReference>
<dbReference type="SUPFAM" id="SSF51717">
    <property type="entry name" value="Dihydropteroate synthetase-like"/>
    <property type="match status" value="2"/>
</dbReference>
<keyword evidence="14" id="KW-0511">Multifunctional enzyme</keyword>
<dbReference type="PANTHER" id="PTHR20941:SF1">
    <property type="entry name" value="FOLIC ACID SYNTHESIS PROTEIN FOL1"/>
    <property type="match status" value="1"/>
</dbReference>
<comment type="similarity">
    <text evidence="6">In the C-terminal section; belongs to the DHPS family.</text>
</comment>
<evidence type="ECO:0000313" key="16">
    <source>
        <dbReference type="EMBL" id="KAG8631188.1"/>
    </source>
</evidence>
<keyword evidence="9" id="KW-0547">Nucleotide-binding</keyword>
<evidence type="ECO:0000256" key="7">
    <source>
        <dbReference type="ARBA" id="ARBA00022679"/>
    </source>
</evidence>
<dbReference type="CDD" id="cd00483">
    <property type="entry name" value="HPPK"/>
    <property type="match status" value="1"/>
</dbReference>
<dbReference type="UniPathway" id="UPA00077">
    <property type="reaction ID" value="UER00155"/>
</dbReference>
<dbReference type="PROSITE" id="PS50972">
    <property type="entry name" value="PTERIN_BINDING"/>
    <property type="match status" value="1"/>
</dbReference>
<accession>A0A8K0LAR1</accession>